<feature type="transmembrane region" description="Helical" evidence="14">
    <location>
        <begin position="392"/>
        <end position="409"/>
    </location>
</feature>
<dbReference type="GO" id="GO:0046677">
    <property type="term" value="P:response to antibiotic"/>
    <property type="evidence" value="ECO:0007669"/>
    <property type="project" value="UniProtKB-KW"/>
</dbReference>
<keyword evidence="7 14" id="KW-0812">Transmembrane</keyword>
<comment type="subcellular location">
    <subcellularLocation>
        <location evidence="1">Cell membrane</location>
        <topology evidence="1">Multi-pass membrane protein</topology>
    </subcellularLocation>
</comment>
<keyword evidence="9" id="KW-0443">Lipid metabolism</keyword>
<dbReference type="GO" id="GO:0050071">
    <property type="term" value="F:phosphatidylglycerol lysyltransferase activity"/>
    <property type="evidence" value="ECO:0007669"/>
    <property type="project" value="UniProtKB-EC"/>
</dbReference>
<feature type="transmembrane region" description="Helical" evidence="14">
    <location>
        <begin position="323"/>
        <end position="346"/>
    </location>
</feature>
<evidence type="ECO:0000256" key="9">
    <source>
        <dbReference type="ARBA" id="ARBA00023098"/>
    </source>
</evidence>
<keyword evidence="11" id="KW-0046">Antibiotic resistance</keyword>
<evidence type="ECO:0000259" key="15">
    <source>
        <dbReference type="Pfam" id="PF09924"/>
    </source>
</evidence>
<dbReference type="InterPro" id="IPR016181">
    <property type="entry name" value="Acyl_CoA_acyltransferase"/>
</dbReference>
<dbReference type="PANTHER" id="PTHR34697:SF2">
    <property type="entry name" value="PHOSPHATIDYLGLYCEROL LYSYLTRANSFERASE"/>
    <property type="match status" value="1"/>
</dbReference>
<sequence length="865" mass="97527">MSIREVIMLMKNKMLIWKSLLGLLVILGAVYFFANQRQELASSVGLIQSSSLFWVAIGIVVSLAYIAMQGLVYVYSFKSLQQKLSLGGATRLFLKRNFISVFLPVGGFTSLAFFKKEVNQEGIDDANANLSSVIYAVISLVSLFILCLFVFLFVGIAGLDMQIIGIMLVFSALLLGFGWYCSSFYRGGRAYNFTVRHFPSVAGTWDELHKKGVDFWAVLQSLLWATAIELVGILHIYIAMLALGFETSLLACTVTYAVGTLVYCFSPLMKGVGLIEVSMVVILCKFGYSEEQAISISLLYRLFEFWGPLALGGISFFVNKNNIFVRILPSVFIFVMGLINIISVLTPAIHSRITALKQFISYDALNFSNAAVLFFGILLVMCSGFLLKGLRMAWYVAVALCSLSIIANLSKGLDFEEAWFAFLVLLMLLYSSKHYFVQSNRRLSSLNLSLVLWLIGVVLLYGITGFYFLNAKHFNTDFTIVNAVSNTLHGFVLLNGDVAEPQTAIGQYFLYSINFFSVISLSALFYWMVNPCQLAEEEVDGQMEIAQRILERYGKSPVDYFKTYGDKDLFFNKELTGFIAYKKCYGFAMVLEGPVCEDTEDAMKELINAFEHYCRKSSLKTAYYRVDGRHLGVFKQLGKKSFLIGEEAIVNVDNFSLEGKKRKSLRNAVNSIEKKGFVSNLYRAPLSNGLLQKLQVVSDHWLRDMKRSERVFSQGMFDVGKIKNSHVITLEDNEGRILAFLNIIPNYAPDEATYDLIRKLQDAPGGNMDVLIIRFLDYCKEEGYSFLNMGLAPFSGFDKKKGLVERLISFLYENNPYFRQPKGLKEFKEKFDPCWVEKFVVYSHDLDLISVPLVIDKAMKSNAGK</sequence>
<dbReference type="EMBL" id="UAUU01000009">
    <property type="protein sequence ID" value="SPZ86956.1"/>
    <property type="molecule type" value="Genomic_DNA"/>
</dbReference>
<gene>
    <name evidence="16" type="primary">mprF_1</name>
    <name evidence="16" type="ORF">NCTC11343_02630</name>
</gene>
<name>A0A2X2J575_SPHMU</name>
<evidence type="ECO:0000313" key="16">
    <source>
        <dbReference type="EMBL" id="SPZ86956.1"/>
    </source>
</evidence>
<feature type="transmembrane region" description="Helical" evidence="14">
    <location>
        <begin position="418"/>
        <end position="436"/>
    </location>
</feature>
<evidence type="ECO:0000256" key="7">
    <source>
        <dbReference type="ARBA" id="ARBA00022692"/>
    </source>
</evidence>
<dbReference type="SUPFAM" id="SSF55729">
    <property type="entry name" value="Acyl-CoA N-acyltransferases (Nat)"/>
    <property type="match status" value="1"/>
</dbReference>
<protein>
    <recommendedName>
        <fullName evidence="4">Phosphatidylglycerol lysyltransferase</fullName>
        <ecNumber evidence="3">2.3.2.3</ecNumber>
    </recommendedName>
    <alternativeName>
        <fullName evidence="12">Lysylphosphatidylglycerol synthase</fullName>
    </alternativeName>
</protein>
<dbReference type="Proteomes" id="UP000251241">
    <property type="component" value="Unassembled WGS sequence"/>
</dbReference>
<comment type="similarity">
    <text evidence="2">Belongs to the LPG synthase family.</text>
</comment>
<reference evidence="16 17" key="1">
    <citation type="submission" date="2018-06" db="EMBL/GenBank/DDBJ databases">
        <authorList>
            <consortium name="Pathogen Informatics"/>
            <person name="Doyle S."/>
        </authorList>
    </citation>
    <scope>NUCLEOTIDE SEQUENCE [LARGE SCALE GENOMIC DNA]</scope>
    <source>
        <strain evidence="16 17">NCTC11343</strain>
    </source>
</reference>
<organism evidence="16 17">
    <name type="scientific">Sphingobacterium multivorum</name>
    <dbReference type="NCBI Taxonomy" id="28454"/>
    <lineage>
        <taxon>Bacteria</taxon>
        <taxon>Pseudomonadati</taxon>
        <taxon>Bacteroidota</taxon>
        <taxon>Sphingobacteriia</taxon>
        <taxon>Sphingobacteriales</taxon>
        <taxon>Sphingobacteriaceae</taxon>
        <taxon>Sphingobacterium</taxon>
    </lineage>
</organism>
<keyword evidence="16" id="KW-0012">Acyltransferase</keyword>
<dbReference type="Pfam" id="PF03706">
    <property type="entry name" value="LPG_synthase_TM"/>
    <property type="match status" value="1"/>
</dbReference>
<evidence type="ECO:0000256" key="14">
    <source>
        <dbReference type="SAM" id="Phobius"/>
    </source>
</evidence>
<feature type="transmembrane region" description="Helical" evidence="14">
    <location>
        <begin position="215"/>
        <end position="234"/>
    </location>
</feature>
<accession>A0A2X2J575</accession>
<keyword evidence="5" id="KW-1003">Cell membrane</keyword>
<dbReference type="InterPro" id="IPR051211">
    <property type="entry name" value="PG_lysyltransferase"/>
</dbReference>
<dbReference type="PANTHER" id="PTHR34697">
    <property type="entry name" value="PHOSPHATIDYLGLYCEROL LYSYLTRANSFERASE"/>
    <property type="match status" value="1"/>
</dbReference>
<feature type="transmembrane region" description="Helical" evidence="14">
    <location>
        <begin position="268"/>
        <end position="286"/>
    </location>
</feature>
<evidence type="ECO:0000256" key="5">
    <source>
        <dbReference type="ARBA" id="ARBA00022475"/>
    </source>
</evidence>
<keyword evidence="6 16" id="KW-0808">Transferase</keyword>
<evidence type="ECO:0000256" key="12">
    <source>
        <dbReference type="ARBA" id="ARBA00031899"/>
    </source>
</evidence>
<feature type="domain" description="Phosphatidylglycerol lysyltransferase C-terminal" evidence="15">
    <location>
        <begin position="548"/>
        <end position="842"/>
    </location>
</feature>
<feature type="transmembrane region" description="Helical" evidence="14">
    <location>
        <begin position="51"/>
        <end position="76"/>
    </location>
</feature>
<dbReference type="EC" id="2.3.2.3" evidence="3"/>
<evidence type="ECO:0000256" key="2">
    <source>
        <dbReference type="ARBA" id="ARBA00008627"/>
    </source>
</evidence>
<dbReference type="InterPro" id="IPR022791">
    <property type="entry name" value="L-PG_synthase/AglD"/>
</dbReference>
<dbReference type="NCBIfam" id="TIGR00374">
    <property type="entry name" value="flippase-like domain"/>
    <property type="match status" value="1"/>
</dbReference>
<feature type="transmembrane region" description="Helical" evidence="14">
    <location>
        <begin position="367"/>
        <end position="386"/>
    </location>
</feature>
<evidence type="ECO:0000256" key="6">
    <source>
        <dbReference type="ARBA" id="ARBA00022679"/>
    </source>
</evidence>
<dbReference type="InterPro" id="IPR024320">
    <property type="entry name" value="LPG_synthase_C"/>
</dbReference>
<feature type="transmembrane region" description="Helical" evidence="14">
    <location>
        <begin position="134"/>
        <end position="156"/>
    </location>
</feature>
<dbReference type="GO" id="GO:0005886">
    <property type="term" value="C:plasma membrane"/>
    <property type="evidence" value="ECO:0007669"/>
    <property type="project" value="UniProtKB-SubCell"/>
</dbReference>
<evidence type="ECO:0000256" key="3">
    <source>
        <dbReference type="ARBA" id="ARBA00012014"/>
    </source>
</evidence>
<dbReference type="GO" id="GO:0006629">
    <property type="term" value="P:lipid metabolic process"/>
    <property type="evidence" value="ECO:0007669"/>
    <property type="project" value="UniProtKB-KW"/>
</dbReference>
<feature type="transmembrane region" description="Helical" evidence="14">
    <location>
        <begin position="97"/>
        <end position="114"/>
    </location>
</feature>
<keyword evidence="10 14" id="KW-0472">Membrane</keyword>
<keyword evidence="8 14" id="KW-1133">Transmembrane helix</keyword>
<dbReference type="Pfam" id="PF09924">
    <property type="entry name" value="LPG_synthase_C"/>
    <property type="match status" value="1"/>
</dbReference>
<dbReference type="GO" id="GO:0055091">
    <property type="term" value="P:phospholipid homeostasis"/>
    <property type="evidence" value="ECO:0007669"/>
    <property type="project" value="TreeGrafter"/>
</dbReference>
<feature type="transmembrane region" description="Helical" evidence="14">
    <location>
        <begin position="508"/>
        <end position="529"/>
    </location>
</feature>
<feature type="transmembrane region" description="Helical" evidence="14">
    <location>
        <begin position="448"/>
        <end position="469"/>
    </location>
</feature>
<feature type="transmembrane region" description="Helical" evidence="14">
    <location>
        <begin position="298"/>
        <end position="317"/>
    </location>
</feature>
<evidence type="ECO:0000256" key="11">
    <source>
        <dbReference type="ARBA" id="ARBA00023251"/>
    </source>
</evidence>
<evidence type="ECO:0000256" key="8">
    <source>
        <dbReference type="ARBA" id="ARBA00022989"/>
    </source>
</evidence>
<dbReference type="AlphaFoldDB" id="A0A2X2J575"/>
<proteinExistence type="inferred from homology"/>
<evidence type="ECO:0000313" key="17">
    <source>
        <dbReference type="Proteomes" id="UP000251241"/>
    </source>
</evidence>
<evidence type="ECO:0000256" key="4">
    <source>
        <dbReference type="ARBA" id="ARBA00021546"/>
    </source>
</evidence>
<evidence type="ECO:0000256" key="13">
    <source>
        <dbReference type="ARBA" id="ARBA00047540"/>
    </source>
</evidence>
<comment type="catalytic activity">
    <reaction evidence="13">
        <text>L-lysyl-tRNA(Lys) + a 1,2-diacyl-sn-glycero-3-phospho-(1'-sn-glycerol) = a 1,2-diacyl-sn-glycero-3-phospho-1'-(3'-O-L-lysyl)-sn-glycerol + tRNA(Lys)</text>
        <dbReference type="Rhea" id="RHEA:10668"/>
        <dbReference type="Rhea" id="RHEA-COMP:9696"/>
        <dbReference type="Rhea" id="RHEA-COMP:9697"/>
        <dbReference type="ChEBI" id="CHEBI:64716"/>
        <dbReference type="ChEBI" id="CHEBI:75792"/>
        <dbReference type="ChEBI" id="CHEBI:78442"/>
        <dbReference type="ChEBI" id="CHEBI:78529"/>
        <dbReference type="EC" id="2.3.2.3"/>
    </reaction>
</comment>
<feature type="transmembrane region" description="Helical" evidence="14">
    <location>
        <begin position="163"/>
        <end position="185"/>
    </location>
</feature>
<evidence type="ECO:0000256" key="1">
    <source>
        <dbReference type="ARBA" id="ARBA00004651"/>
    </source>
</evidence>
<evidence type="ECO:0000256" key="10">
    <source>
        <dbReference type="ARBA" id="ARBA00023136"/>
    </source>
</evidence>